<dbReference type="PROSITE" id="PS00028">
    <property type="entry name" value="ZINC_FINGER_C2H2_1"/>
    <property type="match status" value="1"/>
</dbReference>
<comment type="subcellular location">
    <subcellularLocation>
        <location evidence="1">Nucleus</location>
    </subcellularLocation>
</comment>
<evidence type="ECO:0000256" key="9">
    <source>
        <dbReference type="ARBA" id="ARBA00023163"/>
    </source>
</evidence>
<dbReference type="GO" id="GO:0042802">
    <property type="term" value="F:identical protein binding"/>
    <property type="evidence" value="ECO:0007669"/>
    <property type="project" value="UniProtKB-ARBA"/>
</dbReference>
<keyword evidence="8" id="KW-0238">DNA-binding</keyword>
<feature type="non-terminal residue" evidence="11">
    <location>
        <position position="1"/>
    </location>
</feature>
<dbReference type="OrthoDB" id="8117402at2759"/>
<evidence type="ECO:0000256" key="8">
    <source>
        <dbReference type="ARBA" id="ARBA00023125"/>
    </source>
</evidence>
<organism evidence="11">
    <name type="scientific">Cyprideis torosa</name>
    <dbReference type="NCBI Taxonomy" id="163714"/>
    <lineage>
        <taxon>Eukaryota</taxon>
        <taxon>Metazoa</taxon>
        <taxon>Ecdysozoa</taxon>
        <taxon>Arthropoda</taxon>
        <taxon>Crustacea</taxon>
        <taxon>Oligostraca</taxon>
        <taxon>Ostracoda</taxon>
        <taxon>Podocopa</taxon>
        <taxon>Podocopida</taxon>
        <taxon>Cytherocopina</taxon>
        <taxon>Cytheroidea</taxon>
        <taxon>Cytherideidae</taxon>
        <taxon>Cyprideis</taxon>
    </lineage>
</organism>
<evidence type="ECO:0000256" key="5">
    <source>
        <dbReference type="ARBA" id="ARBA00022771"/>
    </source>
</evidence>
<dbReference type="InterPro" id="IPR013087">
    <property type="entry name" value="Znf_C2H2_type"/>
</dbReference>
<dbReference type="SUPFAM" id="SSF57667">
    <property type="entry name" value="beta-beta-alpha zinc fingers"/>
    <property type="match status" value="1"/>
</dbReference>
<keyword evidence="5" id="KW-0863">Zinc-finger</keyword>
<evidence type="ECO:0000256" key="3">
    <source>
        <dbReference type="ARBA" id="ARBA00022723"/>
    </source>
</evidence>
<keyword evidence="7" id="KW-0805">Transcription regulation</keyword>
<dbReference type="GO" id="GO:0008270">
    <property type="term" value="F:zinc ion binding"/>
    <property type="evidence" value="ECO:0007669"/>
    <property type="project" value="UniProtKB-KW"/>
</dbReference>
<keyword evidence="3" id="KW-0479">Metal-binding</keyword>
<gene>
    <name evidence="11" type="ORF">CTOB1V02_LOCUS12913</name>
</gene>
<dbReference type="FunFam" id="3.30.160.60:FF:001498">
    <property type="entry name" value="Zinc finger protein 404"/>
    <property type="match status" value="1"/>
</dbReference>
<evidence type="ECO:0000313" key="11">
    <source>
        <dbReference type="EMBL" id="CAD7235097.1"/>
    </source>
</evidence>
<dbReference type="GO" id="GO:0000981">
    <property type="term" value="F:DNA-binding transcription factor activity, RNA polymerase II-specific"/>
    <property type="evidence" value="ECO:0007669"/>
    <property type="project" value="TreeGrafter"/>
</dbReference>
<comment type="similarity">
    <text evidence="2">Belongs to the krueppel C2H2-type zinc-finger protein family.</text>
</comment>
<dbReference type="GO" id="GO:0000977">
    <property type="term" value="F:RNA polymerase II transcription regulatory region sequence-specific DNA binding"/>
    <property type="evidence" value="ECO:0007669"/>
    <property type="project" value="TreeGrafter"/>
</dbReference>
<name>A0A7R8ZX09_9CRUS</name>
<keyword evidence="9" id="KW-0804">Transcription</keyword>
<keyword evidence="4" id="KW-0677">Repeat</keyword>
<protein>
    <submittedName>
        <fullName evidence="11">Uncharacterized protein</fullName>
    </submittedName>
</protein>
<keyword evidence="6" id="KW-0862">Zinc</keyword>
<dbReference type="Pfam" id="PF00096">
    <property type="entry name" value="zf-C2H2"/>
    <property type="match status" value="2"/>
</dbReference>
<dbReference type="PANTHER" id="PTHR14196:SF12">
    <property type="entry name" value="ZINC FINGER PROTEIN 208-LIKE"/>
    <property type="match status" value="1"/>
</dbReference>
<evidence type="ECO:0000256" key="6">
    <source>
        <dbReference type="ARBA" id="ARBA00022833"/>
    </source>
</evidence>
<dbReference type="EMBL" id="OB671173">
    <property type="protein sequence ID" value="CAD7235097.1"/>
    <property type="molecule type" value="Genomic_DNA"/>
</dbReference>
<dbReference type="SMART" id="SM00355">
    <property type="entry name" value="ZnF_C2H2"/>
    <property type="match status" value="2"/>
</dbReference>
<reference evidence="11" key="1">
    <citation type="submission" date="2020-11" db="EMBL/GenBank/DDBJ databases">
        <authorList>
            <person name="Tran Van P."/>
        </authorList>
    </citation>
    <scope>NUCLEOTIDE SEQUENCE</scope>
</reference>
<proteinExistence type="inferred from homology"/>
<dbReference type="AlphaFoldDB" id="A0A7R8ZX09"/>
<dbReference type="Gene3D" id="3.30.160.60">
    <property type="entry name" value="Classic Zinc Finger"/>
    <property type="match status" value="2"/>
</dbReference>
<accession>A0A7R8ZX09</accession>
<dbReference type="InterPro" id="IPR050717">
    <property type="entry name" value="C2H2-ZF_Transcription_Reg"/>
</dbReference>
<dbReference type="PROSITE" id="PS50157">
    <property type="entry name" value="ZINC_FINGER_C2H2_2"/>
    <property type="match status" value="2"/>
</dbReference>
<evidence type="ECO:0000256" key="1">
    <source>
        <dbReference type="ARBA" id="ARBA00004123"/>
    </source>
</evidence>
<evidence type="ECO:0000256" key="4">
    <source>
        <dbReference type="ARBA" id="ARBA00022737"/>
    </source>
</evidence>
<dbReference type="PANTHER" id="PTHR14196">
    <property type="entry name" value="ODD-SKIPPED - RELATED"/>
    <property type="match status" value="1"/>
</dbReference>
<evidence type="ECO:0000256" key="10">
    <source>
        <dbReference type="ARBA" id="ARBA00023242"/>
    </source>
</evidence>
<dbReference type="FunFam" id="3.30.160.60:FF:000508">
    <property type="entry name" value="Myeloid zinc finger 1"/>
    <property type="match status" value="1"/>
</dbReference>
<dbReference type="InterPro" id="IPR036236">
    <property type="entry name" value="Znf_C2H2_sf"/>
</dbReference>
<dbReference type="GO" id="GO:0005634">
    <property type="term" value="C:nucleus"/>
    <property type="evidence" value="ECO:0007669"/>
    <property type="project" value="UniProtKB-SubCell"/>
</dbReference>
<evidence type="ECO:0000256" key="7">
    <source>
        <dbReference type="ARBA" id="ARBA00023015"/>
    </source>
</evidence>
<keyword evidence="10" id="KW-0539">Nucleus</keyword>
<sequence length="170" mass="18936">MDEWGGGARKNWEGEGLTPPHFIEDIPGLRLENKSVGLQFVVTIMRLYRCRMSLLDRLDPWATTAKLETYLIKLRSVRTTAQSKKGTIQEVAAKRRNALLALYVANLCQPSATFNLTSSHTHPFACKICGKTFSKSGNLSTHNLTHTGEKPFACRICGKSFAQNVNLSTH</sequence>
<evidence type="ECO:0000256" key="2">
    <source>
        <dbReference type="ARBA" id="ARBA00006991"/>
    </source>
</evidence>